<dbReference type="Gene3D" id="3.30.420.10">
    <property type="entry name" value="Ribonuclease H-like superfamily/Ribonuclease H"/>
    <property type="match status" value="2"/>
</dbReference>
<dbReference type="PANTHER" id="PTHR48475">
    <property type="entry name" value="RIBONUCLEASE H"/>
    <property type="match status" value="1"/>
</dbReference>
<evidence type="ECO:0000256" key="1">
    <source>
        <dbReference type="ARBA" id="ARBA00023172"/>
    </source>
</evidence>
<name>A0ABM4UQK2_COFAR</name>
<dbReference type="Pfam" id="PF17919">
    <property type="entry name" value="RT_RNaseH_2"/>
    <property type="match status" value="1"/>
</dbReference>
<evidence type="ECO:0000259" key="3">
    <source>
        <dbReference type="PROSITE" id="PS50879"/>
    </source>
</evidence>
<dbReference type="InterPro" id="IPR021109">
    <property type="entry name" value="Peptidase_aspartic_dom_sf"/>
</dbReference>
<feature type="region of interest" description="Disordered" evidence="2">
    <location>
        <begin position="370"/>
        <end position="389"/>
    </location>
</feature>
<feature type="compositionally biased region" description="Basic and acidic residues" evidence="2">
    <location>
        <begin position="453"/>
        <end position="496"/>
    </location>
</feature>
<sequence>MRSTRSRSGRVPSTGAGQISGAQQDRISEEQGSPRTQPNNEEAITKMAEFVSHNPTIFEELGRYLKRQGKEKAESSKRRPTRSPEAPSGEDSDEGRLSRSTSGRASSKATSKIASISRAFSRGLLGKRSEDPPRRPGSLASDYMRAPPFTDDINGERVPPNFKLPNLHTYDGRGDPEDHLRAFISAFRLYCVPDAVICRAFPIFLHGTARKWFWSLEPGSISSLDELIDRFIHRFVSSRPITKTSAYLLNLQQGQGESLRSYAQRFNEENVQIPDQNEQVTLAAFTNGLVAGLFNTEIHRDYPRTLHELWERVDQGIRSEDVNRMKREAQASRTGQDTRRRKDIGRGEPGPSGTSNPPRDRRSVFDRIVKGRSSTSDAELTPLNSSRSHVLAVMRQNHLGRTPPEIPGRRDRRNSSLYCAYHRDVGHETEDCNDLKRDIENLIRQGHLKQFVRKDGGFGRSASHRESRDPRREDRRDAKLNCRGPEDHKGDQRPPRDGSPGYGPNIAGVINTISGGPTGGDSQSSRKQTYRQAGMDVAEPSSRLSEVITYGPRDPVPAASSNHETLVIEVLTNNYIVKKVYVDPGSSVDVLYYRTFENLKLTREQLTPVRTPLVGFGGHVVHPEGMVNLMVTIGRHPRCRTVPVSFAVVKADSPYNMLIGRPTLNALRAVYSTYHLSFKFPTPEGVAEVSSDVGATRECYLATIQAAVGPQPPPRSEEKRPAVLSINCIDPHKAGEPSRLEPGDEVEQVVLDEAKPDQVVQVGAGLPSPLKEEVISLIKDHRDIFAWSADEVVGVPPELMTHQLNVNPQARPVRQKRRHFGPERSKAISDEVDKLLPAKMIHEFQYPTWLSNTVMVKKDTGGWRMCVDFTDLNKACPKDCYPLPRIDALVDSAMGYEVLCFLDAFKGYHQIEMSEEDQEKTAFYTDQGVYCYTTMPFGLKNAGATYQRLINRLFKNQIGRNVEAYVDDILVKSLATSSFLSDLREVFGVLRDSRMKLNPNKCVFGVTSGKFLGYLVSHRGIEANPDKIKVIQDMSPPRNIREVQRLNGRLAALNRFLSQFADKALPFFKVLKKSDQFAWTEECQSAFDQLKQYLHHLPTLASPRPEEKLYLYLSAADEAVSAVLIRDEGTQVPVYYVSRALRGPEIRYTQVEKLVLGLVHAARRLKPYFLAHPISVRTDQPIRQILVRPEASGRLTKWAVELGEYDLTYEPRTAIKAQALADFLAELTFTEGPESASAGAEVSTSSPWTLYVDGSSNGDGSGAGLLLEGPQGEVCSYALRFGFSATNNEAEYEALIAGLQLARRLGAQQIHVRSDSQLVVRQVLGEYEAKDETMQRYLSKVHQLTAYFESFEIQRIPRSQNKRADALSRLASTSFSDLNKTVLVEVLSEPGYVEEVACPVHSENTWMTPLILFLGQGTLPEDRVEARRIQRKAARYALRDGELYKRSYLGPWLRCVTPEAGRHVLHEIHEGLCGAHVGHRMLAKKTMLLGYFWPSLRQDSQDLILGCPSCQVQAPEHHQPSNFMVPITSPWPFEQWGTDIIGPFPKAVGGYTFLIIISDNGRQFAENPFKTWCENLGIKQHFTSVGHPQANGQAENFNRTLLHGLKTRLHRAGSSWVEELPSVLWSYRTTPRSATQETPFSLTYGAEAVIPAEILTPSPRLAAYAAEVNDEERQLDLDLVEQRRDLASARIASYKNALARYYNARVKHLDSSLEIWF</sequence>
<proteinExistence type="predicted"/>
<feature type="compositionally biased region" description="Polar residues" evidence="2">
    <location>
        <begin position="372"/>
        <end position="388"/>
    </location>
</feature>
<feature type="domain" description="Integrase catalytic" evidence="4">
    <location>
        <begin position="1555"/>
        <end position="1647"/>
    </location>
</feature>
<dbReference type="Gene3D" id="3.10.10.10">
    <property type="entry name" value="HIV Type 1 Reverse Transcriptase, subunit A, domain 1"/>
    <property type="match status" value="1"/>
</dbReference>
<feature type="domain" description="RNase H type-1" evidence="3">
    <location>
        <begin position="1244"/>
        <end position="1373"/>
    </location>
</feature>
<dbReference type="PROSITE" id="PS50879">
    <property type="entry name" value="RNASE_H_1"/>
    <property type="match status" value="1"/>
</dbReference>
<evidence type="ECO:0000313" key="6">
    <source>
        <dbReference type="RefSeq" id="XP_071909560.1"/>
    </source>
</evidence>
<dbReference type="Pfam" id="PF17921">
    <property type="entry name" value="Integrase_H2C2"/>
    <property type="match status" value="1"/>
</dbReference>
<feature type="compositionally biased region" description="Polar residues" evidence="2">
    <location>
        <begin position="511"/>
        <end position="531"/>
    </location>
</feature>
<keyword evidence="5" id="KW-1185">Reference proteome</keyword>
<dbReference type="Gene3D" id="2.40.70.10">
    <property type="entry name" value="Acid Proteases"/>
    <property type="match status" value="1"/>
</dbReference>
<dbReference type="InterPro" id="IPR005162">
    <property type="entry name" value="Retrotrans_gag_dom"/>
</dbReference>
<feature type="compositionally biased region" description="Basic and acidic residues" evidence="2">
    <location>
        <begin position="60"/>
        <end position="77"/>
    </location>
</feature>
<feature type="region of interest" description="Disordered" evidence="2">
    <location>
        <begin position="1"/>
        <end position="160"/>
    </location>
</feature>
<feature type="compositionally biased region" description="Basic and acidic residues" evidence="2">
    <location>
        <begin position="321"/>
        <end position="346"/>
    </location>
</feature>
<feature type="region of interest" description="Disordered" evidence="2">
    <location>
        <begin position="321"/>
        <end position="363"/>
    </location>
</feature>
<dbReference type="InterPro" id="IPR043502">
    <property type="entry name" value="DNA/RNA_pol_sf"/>
</dbReference>
<feature type="compositionally biased region" description="Polar residues" evidence="2">
    <location>
        <begin position="15"/>
        <end position="42"/>
    </location>
</feature>
<reference evidence="6" key="1">
    <citation type="submission" date="2025-08" db="UniProtKB">
        <authorList>
            <consortium name="RefSeq"/>
        </authorList>
    </citation>
    <scope>IDENTIFICATION</scope>
    <source>
        <tissue evidence="6">Leaves</tissue>
    </source>
</reference>
<protein>
    <submittedName>
        <fullName evidence="6">Uncharacterized protein</fullName>
    </submittedName>
</protein>
<feature type="region of interest" description="Disordered" evidence="2">
    <location>
        <begin position="453"/>
        <end position="538"/>
    </location>
</feature>
<dbReference type="SUPFAM" id="SSF53098">
    <property type="entry name" value="Ribonuclease H-like"/>
    <property type="match status" value="2"/>
</dbReference>
<dbReference type="InterPro" id="IPR041577">
    <property type="entry name" value="RT_RNaseH_2"/>
</dbReference>
<dbReference type="InterPro" id="IPR001584">
    <property type="entry name" value="Integrase_cat-core"/>
</dbReference>
<dbReference type="Pfam" id="PF03732">
    <property type="entry name" value="Retrotrans_gag"/>
    <property type="match status" value="1"/>
</dbReference>
<dbReference type="PROSITE" id="PS50994">
    <property type="entry name" value="INTEGRASE"/>
    <property type="match status" value="1"/>
</dbReference>
<dbReference type="GeneID" id="140008628"/>
<evidence type="ECO:0000259" key="4">
    <source>
        <dbReference type="PROSITE" id="PS50994"/>
    </source>
</evidence>
<evidence type="ECO:0000313" key="5">
    <source>
        <dbReference type="Proteomes" id="UP001652660"/>
    </source>
</evidence>
<dbReference type="InterPro" id="IPR041588">
    <property type="entry name" value="Integrase_H2C2"/>
</dbReference>
<dbReference type="Proteomes" id="UP001652660">
    <property type="component" value="Chromosome 6c"/>
</dbReference>
<dbReference type="SUPFAM" id="SSF56672">
    <property type="entry name" value="DNA/RNA polymerases"/>
    <property type="match status" value="1"/>
</dbReference>
<dbReference type="RefSeq" id="XP_071909560.1">
    <property type="nucleotide sequence ID" value="XM_072053459.1"/>
</dbReference>
<dbReference type="CDD" id="cd09279">
    <property type="entry name" value="RNase_HI_like"/>
    <property type="match status" value="1"/>
</dbReference>
<evidence type="ECO:0000256" key="2">
    <source>
        <dbReference type="SAM" id="MobiDB-lite"/>
    </source>
</evidence>
<accession>A0ABM4UQK2</accession>
<feature type="compositionally biased region" description="Low complexity" evidence="2">
    <location>
        <begin position="104"/>
        <end position="119"/>
    </location>
</feature>
<dbReference type="InterPro" id="IPR036397">
    <property type="entry name" value="RNaseH_sf"/>
</dbReference>
<organism evidence="5 6">
    <name type="scientific">Coffea arabica</name>
    <name type="common">Arabian coffee</name>
    <dbReference type="NCBI Taxonomy" id="13443"/>
    <lineage>
        <taxon>Eukaryota</taxon>
        <taxon>Viridiplantae</taxon>
        <taxon>Streptophyta</taxon>
        <taxon>Embryophyta</taxon>
        <taxon>Tracheophyta</taxon>
        <taxon>Spermatophyta</taxon>
        <taxon>Magnoliopsida</taxon>
        <taxon>eudicotyledons</taxon>
        <taxon>Gunneridae</taxon>
        <taxon>Pentapetalae</taxon>
        <taxon>asterids</taxon>
        <taxon>lamiids</taxon>
        <taxon>Gentianales</taxon>
        <taxon>Rubiaceae</taxon>
        <taxon>Ixoroideae</taxon>
        <taxon>Gardenieae complex</taxon>
        <taxon>Bertiereae - Coffeeae clade</taxon>
        <taxon>Coffeeae</taxon>
        <taxon>Coffea</taxon>
    </lineage>
</organism>
<dbReference type="Gene3D" id="3.30.70.270">
    <property type="match status" value="2"/>
</dbReference>
<dbReference type="Pfam" id="PF00078">
    <property type="entry name" value="RVT_1"/>
    <property type="match status" value="1"/>
</dbReference>
<dbReference type="CDD" id="cd00303">
    <property type="entry name" value="retropepsin_like"/>
    <property type="match status" value="1"/>
</dbReference>
<dbReference type="PANTHER" id="PTHR48475:SF2">
    <property type="entry name" value="RIBONUCLEASE H"/>
    <property type="match status" value="1"/>
</dbReference>
<dbReference type="InterPro" id="IPR043128">
    <property type="entry name" value="Rev_trsase/Diguanyl_cyclase"/>
</dbReference>
<dbReference type="InterPro" id="IPR000477">
    <property type="entry name" value="RT_dom"/>
</dbReference>
<dbReference type="CDD" id="cd01647">
    <property type="entry name" value="RT_LTR"/>
    <property type="match status" value="1"/>
</dbReference>
<keyword evidence="1" id="KW-0233">DNA recombination</keyword>
<dbReference type="Gene3D" id="1.10.340.70">
    <property type="match status" value="1"/>
</dbReference>
<dbReference type="Pfam" id="PF13456">
    <property type="entry name" value="RVT_3"/>
    <property type="match status" value="1"/>
</dbReference>
<dbReference type="InterPro" id="IPR012337">
    <property type="entry name" value="RNaseH-like_sf"/>
</dbReference>
<gene>
    <name evidence="6" type="primary">LOC140008628</name>
</gene>
<dbReference type="InterPro" id="IPR002156">
    <property type="entry name" value="RNaseH_domain"/>
</dbReference>